<dbReference type="AlphaFoldDB" id="A0A834KGZ3"/>
<feature type="compositionally biased region" description="Basic and acidic residues" evidence="1">
    <location>
        <begin position="48"/>
        <end position="58"/>
    </location>
</feature>
<sequence>MVVSQDATEDGDGRSSGSGDSSGSGSGGGGGGDGGGGGGGGGSGDGIGGEHSREDRPRPVTLPTVYLDRGEPAPSAAPPPFIELSLSFDFEETHQSVVSDALKRAEKLPPIRAIIAII</sequence>
<name>A0A834KGZ3_VESGE</name>
<evidence type="ECO:0000313" key="3">
    <source>
        <dbReference type="Proteomes" id="UP000617340"/>
    </source>
</evidence>
<comment type="caution">
    <text evidence="2">The sequence shown here is derived from an EMBL/GenBank/DDBJ whole genome shotgun (WGS) entry which is preliminary data.</text>
</comment>
<accession>A0A834KGZ3</accession>
<gene>
    <name evidence="2" type="ORF">HZH68_005834</name>
</gene>
<feature type="region of interest" description="Disordered" evidence="1">
    <location>
        <begin position="1"/>
        <end position="79"/>
    </location>
</feature>
<evidence type="ECO:0000256" key="1">
    <source>
        <dbReference type="SAM" id="MobiDB-lite"/>
    </source>
</evidence>
<evidence type="ECO:0000313" key="2">
    <source>
        <dbReference type="EMBL" id="KAF7406465.1"/>
    </source>
</evidence>
<dbReference type="EMBL" id="JACSDZ010000004">
    <property type="protein sequence ID" value="KAF7406465.1"/>
    <property type="molecule type" value="Genomic_DNA"/>
</dbReference>
<reference evidence="2" key="1">
    <citation type="journal article" date="2020" name="G3 (Bethesda)">
        <title>High-Quality Assemblies for Three Invasive Social Wasps from the &lt;i&gt;Vespula&lt;/i&gt; Genus.</title>
        <authorList>
            <person name="Harrop T.W.R."/>
            <person name="Guhlin J."/>
            <person name="McLaughlin G.M."/>
            <person name="Permina E."/>
            <person name="Stockwell P."/>
            <person name="Gilligan J."/>
            <person name="Le Lec M.F."/>
            <person name="Gruber M.A.M."/>
            <person name="Quinn O."/>
            <person name="Lovegrove M."/>
            <person name="Duncan E.J."/>
            <person name="Remnant E.J."/>
            <person name="Van Eeckhoven J."/>
            <person name="Graham B."/>
            <person name="Knapp R.A."/>
            <person name="Langford K.W."/>
            <person name="Kronenberg Z."/>
            <person name="Press M.O."/>
            <person name="Eacker S.M."/>
            <person name="Wilson-Rankin E.E."/>
            <person name="Purcell J."/>
            <person name="Lester P.J."/>
            <person name="Dearden P.K."/>
        </authorList>
    </citation>
    <scope>NUCLEOTIDE SEQUENCE</scope>
    <source>
        <strain evidence="2">Linc-1</strain>
    </source>
</reference>
<dbReference type="Proteomes" id="UP000617340">
    <property type="component" value="Unassembled WGS sequence"/>
</dbReference>
<feature type="compositionally biased region" description="Gly residues" evidence="1">
    <location>
        <begin position="14"/>
        <end position="47"/>
    </location>
</feature>
<protein>
    <submittedName>
        <fullName evidence="2">Uncharacterized protein</fullName>
    </submittedName>
</protein>
<keyword evidence="3" id="KW-1185">Reference proteome</keyword>
<organism evidence="2 3">
    <name type="scientific">Vespula germanica</name>
    <name type="common">German yellow jacket</name>
    <name type="synonym">Paravespula germanica</name>
    <dbReference type="NCBI Taxonomy" id="30212"/>
    <lineage>
        <taxon>Eukaryota</taxon>
        <taxon>Metazoa</taxon>
        <taxon>Ecdysozoa</taxon>
        <taxon>Arthropoda</taxon>
        <taxon>Hexapoda</taxon>
        <taxon>Insecta</taxon>
        <taxon>Pterygota</taxon>
        <taxon>Neoptera</taxon>
        <taxon>Endopterygota</taxon>
        <taxon>Hymenoptera</taxon>
        <taxon>Apocrita</taxon>
        <taxon>Aculeata</taxon>
        <taxon>Vespoidea</taxon>
        <taxon>Vespidae</taxon>
        <taxon>Vespinae</taxon>
        <taxon>Vespula</taxon>
    </lineage>
</organism>
<proteinExistence type="predicted"/>